<evidence type="ECO:0000256" key="1">
    <source>
        <dbReference type="SAM" id="MobiDB-lite"/>
    </source>
</evidence>
<evidence type="ECO:0000313" key="4">
    <source>
        <dbReference type="Proteomes" id="UP001230289"/>
    </source>
</evidence>
<accession>A0ABU0XIU7</accession>
<dbReference type="NCBIfam" id="NF033632">
    <property type="entry name" value="SLATT_4"/>
    <property type="match status" value="1"/>
</dbReference>
<feature type="region of interest" description="Disordered" evidence="1">
    <location>
        <begin position="139"/>
        <end position="176"/>
    </location>
</feature>
<feature type="transmembrane region" description="Helical" evidence="2">
    <location>
        <begin position="45"/>
        <end position="63"/>
    </location>
</feature>
<comment type="caution">
    <text evidence="3">The sequence shown here is derived from an EMBL/GenBank/DDBJ whole genome shotgun (WGS) entry which is preliminary data.</text>
</comment>
<reference evidence="3 4" key="1">
    <citation type="submission" date="2023-08" db="EMBL/GenBank/DDBJ databases">
        <title>Microbacterium sp. nov., isolated from a waste landfill.</title>
        <authorList>
            <person name="Wen W."/>
        </authorList>
    </citation>
    <scope>NUCLEOTIDE SEQUENCE [LARGE SCALE GENOMIC DNA]</scope>
    <source>
        <strain evidence="3 4">ASV81</strain>
    </source>
</reference>
<protein>
    <submittedName>
        <fullName evidence="3">SLATT domain-containing protein</fullName>
    </submittedName>
</protein>
<keyword evidence="2" id="KW-0472">Membrane</keyword>
<dbReference type="RefSeq" id="WP_308490017.1">
    <property type="nucleotide sequence ID" value="NZ_JAVFCB010000008.1"/>
</dbReference>
<organism evidence="3 4">
    <name type="scientific">Microbacterium capsulatum</name>
    <dbReference type="NCBI Taxonomy" id="3041921"/>
    <lineage>
        <taxon>Bacteria</taxon>
        <taxon>Bacillati</taxon>
        <taxon>Actinomycetota</taxon>
        <taxon>Actinomycetes</taxon>
        <taxon>Micrococcales</taxon>
        <taxon>Microbacteriaceae</taxon>
        <taxon>Microbacterium</taxon>
    </lineage>
</organism>
<proteinExistence type="predicted"/>
<keyword evidence="2" id="KW-0812">Transmembrane</keyword>
<feature type="compositionally biased region" description="Basic residues" evidence="1">
    <location>
        <begin position="152"/>
        <end position="164"/>
    </location>
</feature>
<name>A0ABU0XIU7_9MICO</name>
<gene>
    <name evidence="3" type="ORF">RBR11_14175</name>
</gene>
<feature type="transmembrane region" description="Helical" evidence="2">
    <location>
        <begin position="69"/>
        <end position="88"/>
    </location>
</feature>
<keyword evidence="4" id="KW-1185">Reference proteome</keyword>
<evidence type="ECO:0000313" key="3">
    <source>
        <dbReference type="EMBL" id="MDQ4215066.1"/>
    </source>
</evidence>
<dbReference type="EMBL" id="JAVFCB010000008">
    <property type="protein sequence ID" value="MDQ4215066.1"/>
    <property type="molecule type" value="Genomic_DNA"/>
</dbReference>
<evidence type="ECO:0000256" key="2">
    <source>
        <dbReference type="SAM" id="Phobius"/>
    </source>
</evidence>
<dbReference type="Proteomes" id="UP001230289">
    <property type="component" value="Unassembled WGS sequence"/>
</dbReference>
<sequence>MDDKGDGSVRRAALLREFAELENRAMWSCQGQFEQAKSWQSMNTWVGSISAACAAISGALVLAAHGLDIVGGLLALVAAAGGAILTIVNASQRATKATAAANAYLEIQNAARRARRVDVPWIDLQEARNILQSLTERMDEQNKSAEPIAPRAYRRAGKNIRKGGQKATVEELSAND</sequence>
<keyword evidence="2" id="KW-1133">Transmembrane helix</keyword>